<feature type="compositionally biased region" description="Basic residues" evidence="1">
    <location>
        <begin position="40"/>
        <end position="57"/>
    </location>
</feature>
<dbReference type="AlphaFoldDB" id="B9FM93"/>
<name>B9FM93_ORYSJ</name>
<proteinExistence type="predicted"/>
<feature type="region of interest" description="Disordered" evidence="1">
    <location>
        <begin position="1"/>
        <end position="81"/>
    </location>
</feature>
<evidence type="ECO:0000256" key="1">
    <source>
        <dbReference type="SAM" id="MobiDB-lite"/>
    </source>
</evidence>
<dbReference type="EMBL" id="CM000142">
    <property type="protein sequence ID" value="EEE62181.1"/>
    <property type="molecule type" value="Genomic_DNA"/>
</dbReference>
<gene>
    <name evidence="2" type="ORF">OsJ_16968</name>
</gene>
<dbReference type="Proteomes" id="UP000007752">
    <property type="component" value="Chromosome 5"/>
</dbReference>
<accession>B9FM93</accession>
<feature type="region of interest" description="Disordered" evidence="1">
    <location>
        <begin position="112"/>
        <end position="148"/>
    </location>
</feature>
<sequence length="257" mass="27583">MAAPASSRLRHGLRTPPPRRLGSELGLPRRIRTGGGRNQPPRRLHRRIHAHRRRRRLGIPPSSSPQESAGASTAASLSSAQMPTSSTVVDAATSPTPCATVELHIAAAEVATPELGRGRGLRTPRPQGEKAPPPSLRPCGFRQPLSRQRGGRRAMGVCVLCSTAQAAARQGAAPGDGSGSMNEQAPGQDCISTISRTSPSRCSPDWRCCLRLRLRRPAMAADQAIIDRKEGLRMIKHKSRRYAELDDGGTRSVKSVL</sequence>
<evidence type="ECO:0000313" key="2">
    <source>
        <dbReference type="EMBL" id="EEE62181.1"/>
    </source>
</evidence>
<protein>
    <submittedName>
        <fullName evidence="2">Uncharacterized protein</fullName>
    </submittedName>
</protein>
<reference evidence="2" key="1">
    <citation type="journal article" date="2005" name="PLoS Biol.">
        <title>The genomes of Oryza sativa: a history of duplications.</title>
        <authorList>
            <person name="Yu J."/>
            <person name="Wang J."/>
            <person name="Lin W."/>
            <person name="Li S."/>
            <person name="Li H."/>
            <person name="Zhou J."/>
            <person name="Ni P."/>
            <person name="Dong W."/>
            <person name="Hu S."/>
            <person name="Zeng C."/>
            <person name="Zhang J."/>
            <person name="Zhang Y."/>
            <person name="Li R."/>
            <person name="Xu Z."/>
            <person name="Li S."/>
            <person name="Li X."/>
            <person name="Zheng H."/>
            <person name="Cong L."/>
            <person name="Lin L."/>
            <person name="Yin J."/>
            <person name="Geng J."/>
            <person name="Li G."/>
            <person name="Shi J."/>
            <person name="Liu J."/>
            <person name="Lv H."/>
            <person name="Li J."/>
            <person name="Wang J."/>
            <person name="Deng Y."/>
            <person name="Ran L."/>
            <person name="Shi X."/>
            <person name="Wang X."/>
            <person name="Wu Q."/>
            <person name="Li C."/>
            <person name="Ren X."/>
            <person name="Wang J."/>
            <person name="Wang X."/>
            <person name="Li D."/>
            <person name="Liu D."/>
            <person name="Zhang X."/>
            <person name="Ji Z."/>
            <person name="Zhao W."/>
            <person name="Sun Y."/>
            <person name="Zhang Z."/>
            <person name="Bao J."/>
            <person name="Han Y."/>
            <person name="Dong L."/>
            <person name="Ji J."/>
            <person name="Chen P."/>
            <person name="Wu S."/>
            <person name="Liu J."/>
            <person name="Xiao Y."/>
            <person name="Bu D."/>
            <person name="Tan J."/>
            <person name="Yang L."/>
            <person name="Ye C."/>
            <person name="Zhang J."/>
            <person name="Xu J."/>
            <person name="Zhou Y."/>
            <person name="Yu Y."/>
            <person name="Zhang B."/>
            <person name="Zhuang S."/>
            <person name="Wei H."/>
            <person name="Liu B."/>
            <person name="Lei M."/>
            <person name="Yu H."/>
            <person name="Li Y."/>
            <person name="Xu H."/>
            <person name="Wei S."/>
            <person name="He X."/>
            <person name="Fang L."/>
            <person name="Zhang Z."/>
            <person name="Zhang Y."/>
            <person name="Huang X."/>
            <person name="Su Z."/>
            <person name="Tong W."/>
            <person name="Li J."/>
            <person name="Tong Z."/>
            <person name="Li S."/>
            <person name="Ye J."/>
            <person name="Wang L."/>
            <person name="Fang L."/>
            <person name="Lei T."/>
            <person name="Chen C."/>
            <person name="Chen H."/>
            <person name="Xu Z."/>
            <person name="Li H."/>
            <person name="Huang H."/>
            <person name="Zhang F."/>
            <person name="Xu H."/>
            <person name="Li N."/>
            <person name="Zhao C."/>
            <person name="Li S."/>
            <person name="Dong L."/>
            <person name="Huang Y."/>
            <person name="Li L."/>
            <person name="Xi Y."/>
            <person name="Qi Q."/>
            <person name="Li W."/>
            <person name="Zhang B."/>
            <person name="Hu W."/>
            <person name="Zhang Y."/>
            <person name="Tian X."/>
            <person name="Jiao Y."/>
            <person name="Liang X."/>
            <person name="Jin J."/>
            <person name="Gao L."/>
            <person name="Zheng W."/>
            <person name="Hao B."/>
            <person name="Liu S."/>
            <person name="Wang W."/>
            <person name="Yuan L."/>
            <person name="Cao M."/>
            <person name="McDermott J."/>
            <person name="Samudrala R."/>
            <person name="Wang J."/>
            <person name="Wong G.K."/>
            <person name="Yang H."/>
        </authorList>
    </citation>
    <scope>NUCLEOTIDE SEQUENCE [LARGE SCALE GENOMIC DNA]</scope>
</reference>
<reference evidence="2" key="2">
    <citation type="submission" date="2008-12" db="EMBL/GenBank/DDBJ databases">
        <title>Improved gene annotation of the rice (Oryza sativa) genomes.</title>
        <authorList>
            <person name="Wang J."/>
            <person name="Li R."/>
            <person name="Fan W."/>
            <person name="Huang Q."/>
            <person name="Zhang J."/>
            <person name="Zhou Y."/>
            <person name="Hu Y."/>
            <person name="Zi S."/>
            <person name="Li J."/>
            <person name="Ni P."/>
            <person name="Zheng H."/>
            <person name="Zhang Y."/>
            <person name="Zhao M."/>
            <person name="Hao Q."/>
            <person name="McDermott J."/>
            <person name="Samudrala R."/>
            <person name="Kristiansen K."/>
            <person name="Wong G.K.-S."/>
        </authorList>
    </citation>
    <scope>NUCLEOTIDE SEQUENCE</scope>
</reference>
<organism evidence="2">
    <name type="scientific">Oryza sativa subsp. japonica</name>
    <name type="common">Rice</name>
    <dbReference type="NCBI Taxonomy" id="39947"/>
    <lineage>
        <taxon>Eukaryota</taxon>
        <taxon>Viridiplantae</taxon>
        <taxon>Streptophyta</taxon>
        <taxon>Embryophyta</taxon>
        <taxon>Tracheophyta</taxon>
        <taxon>Spermatophyta</taxon>
        <taxon>Magnoliopsida</taxon>
        <taxon>Liliopsida</taxon>
        <taxon>Poales</taxon>
        <taxon>Poaceae</taxon>
        <taxon>BOP clade</taxon>
        <taxon>Oryzoideae</taxon>
        <taxon>Oryzeae</taxon>
        <taxon>Oryzinae</taxon>
        <taxon>Oryza</taxon>
        <taxon>Oryza sativa</taxon>
    </lineage>
</organism>
<feature type="compositionally biased region" description="Low complexity" evidence="1">
    <location>
        <begin position="68"/>
        <end position="80"/>
    </location>
</feature>